<evidence type="ECO:0000259" key="5">
    <source>
        <dbReference type="SMART" id="SM01332"/>
    </source>
</evidence>
<keyword evidence="3" id="KW-0195">Cyclin</keyword>
<dbReference type="InterPro" id="IPR004367">
    <property type="entry name" value="Cyclin_C-dom"/>
</dbReference>
<proteinExistence type="inferred from homology"/>
<evidence type="ECO:0000256" key="1">
    <source>
        <dbReference type="ARBA" id="ARBA00009065"/>
    </source>
</evidence>
<dbReference type="SUPFAM" id="SSF47954">
    <property type="entry name" value="Cyclin-like"/>
    <property type="match status" value="2"/>
</dbReference>
<keyword evidence="7" id="KW-1185">Reference proteome</keyword>
<dbReference type="FunFam" id="1.10.472.10:FF:000040">
    <property type="entry name" value="D6-type cyclin"/>
    <property type="match status" value="1"/>
</dbReference>
<evidence type="ECO:0000313" key="6">
    <source>
        <dbReference type="EMBL" id="GMG98638.1"/>
    </source>
</evidence>
<dbReference type="InterPro" id="IPR036915">
    <property type="entry name" value="Cyclin-like_sf"/>
</dbReference>
<dbReference type="EMBL" id="BSYO01000001">
    <property type="protein sequence ID" value="GMG98638.1"/>
    <property type="molecule type" value="Genomic_DNA"/>
</dbReference>
<dbReference type="InterPro" id="IPR039361">
    <property type="entry name" value="Cyclin"/>
</dbReference>
<organism evidence="6 7">
    <name type="scientific">Nepenthes gracilis</name>
    <name type="common">Slender pitcher plant</name>
    <dbReference type="NCBI Taxonomy" id="150966"/>
    <lineage>
        <taxon>Eukaryota</taxon>
        <taxon>Viridiplantae</taxon>
        <taxon>Streptophyta</taxon>
        <taxon>Embryophyta</taxon>
        <taxon>Tracheophyta</taxon>
        <taxon>Spermatophyta</taxon>
        <taxon>Magnoliopsida</taxon>
        <taxon>eudicotyledons</taxon>
        <taxon>Gunneridae</taxon>
        <taxon>Pentapetalae</taxon>
        <taxon>Caryophyllales</taxon>
        <taxon>Nepenthaceae</taxon>
        <taxon>Nepenthes</taxon>
    </lineage>
</organism>
<evidence type="ECO:0000256" key="4">
    <source>
        <dbReference type="ARBA" id="ARBA00023306"/>
    </source>
</evidence>
<name>A0AAD3RW93_NEPGR</name>
<dbReference type="Gene3D" id="1.10.472.10">
    <property type="entry name" value="Cyclin-like"/>
    <property type="match status" value="1"/>
</dbReference>
<comment type="similarity">
    <text evidence="1">Belongs to the cyclin family. Cyclin D subfamily.</text>
</comment>
<dbReference type="PANTHER" id="PTHR10177">
    <property type="entry name" value="CYCLINS"/>
    <property type="match status" value="1"/>
</dbReference>
<dbReference type="AlphaFoldDB" id="A0AAD3RW93"/>
<protein>
    <recommendedName>
        <fullName evidence="5">Cyclin C-terminal domain-containing protein</fullName>
    </recommendedName>
</protein>
<gene>
    <name evidence="6" type="ORF">Nepgr_000478</name>
</gene>
<dbReference type="CDD" id="cd20544">
    <property type="entry name" value="CYCLIN_AtCycD-like_rpt2"/>
    <property type="match status" value="1"/>
</dbReference>
<sequence length="295" mass="33171">MEFDLENPLTNFEDNNNNDAQYPSFFRLESEHMVPHNYAESLINMDLNISLRRETISLILQQAKQWVVRLLATACVSLAAKMMKTEFRIQDVQCGEGFIFDSLTIERMELIILGALRWRMRSITPFSFLDFFISLFKLKDPPLRQSLKARALEIIFKAQDEIKLLEFKPSIVAASALVSASHELFPMQCACFRKAISTCSYVNEEKLSSCCSVIQRIVMEGYASVFDVAAGGGAASSSDTPANVLDQRWSSSTSSDLTIKANTNHPGEIEAKRQRKIVGSCNHSTPRPSQIQHCS</sequence>
<dbReference type="Pfam" id="PF02984">
    <property type="entry name" value="Cyclin_C"/>
    <property type="match status" value="1"/>
</dbReference>
<dbReference type="GO" id="GO:0051301">
    <property type="term" value="P:cell division"/>
    <property type="evidence" value="ECO:0007669"/>
    <property type="project" value="UniProtKB-KW"/>
</dbReference>
<comment type="caution">
    <text evidence="6">The sequence shown here is derived from an EMBL/GenBank/DDBJ whole genome shotgun (WGS) entry which is preliminary data.</text>
</comment>
<dbReference type="SMART" id="SM01332">
    <property type="entry name" value="Cyclin_C"/>
    <property type="match status" value="1"/>
</dbReference>
<keyword evidence="4" id="KW-0131">Cell cycle</keyword>
<dbReference type="InterPro" id="IPR006671">
    <property type="entry name" value="Cyclin_N"/>
</dbReference>
<feature type="domain" description="Cyclin C-terminal" evidence="5">
    <location>
        <begin position="123"/>
        <end position="243"/>
    </location>
</feature>
<evidence type="ECO:0000313" key="7">
    <source>
        <dbReference type="Proteomes" id="UP001279734"/>
    </source>
</evidence>
<accession>A0AAD3RW93</accession>
<evidence type="ECO:0000256" key="3">
    <source>
        <dbReference type="ARBA" id="ARBA00023127"/>
    </source>
</evidence>
<evidence type="ECO:0000256" key="2">
    <source>
        <dbReference type="ARBA" id="ARBA00022618"/>
    </source>
</evidence>
<reference evidence="6" key="1">
    <citation type="submission" date="2023-05" db="EMBL/GenBank/DDBJ databases">
        <title>Nepenthes gracilis genome sequencing.</title>
        <authorList>
            <person name="Fukushima K."/>
        </authorList>
    </citation>
    <scope>NUCLEOTIDE SEQUENCE</scope>
    <source>
        <strain evidence="6">SING2019-196</strain>
    </source>
</reference>
<dbReference type="Pfam" id="PF00134">
    <property type="entry name" value="Cyclin_N"/>
    <property type="match status" value="1"/>
</dbReference>
<keyword evidence="2" id="KW-0132">Cell division</keyword>
<dbReference type="Proteomes" id="UP001279734">
    <property type="component" value="Unassembled WGS sequence"/>
</dbReference>